<dbReference type="Gene3D" id="1.10.150.210">
    <property type="entry name" value="Phosphoserine phosphatase, domain 2"/>
    <property type="match status" value="1"/>
</dbReference>
<comment type="catalytic activity">
    <reaction evidence="10">
        <text>O-phospho-D-serine + H2O = D-serine + phosphate</text>
        <dbReference type="Rhea" id="RHEA:24873"/>
        <dbReference type="ChEBI" id="CHEBI:15377"/>
        <dbReference type="ChEBI" id="CHEBI:35247"/>
        <dbReference type="ChEBI" id="CHEBI:43474"/>
        <dbReference type="ChEBI" id="CHEBI:58680"/>
        <dbReference type="EC" id="3.1.3.3"/>
    </reaction>
</comment>
<dbReference type="Proteomes" id="UP000440694">
    <property type="component" value="Unassembled WGS sequence"/>
</dbReference>
<evidence type="ECO:0000256" key="6">
    <source>
        <dbReference type="ARBA" id="ARBA00022801"/>
    </source>
</evidence>
<dbReference type="RefSeq" id="WP_154738830.1">
    <property type="nucleotide sequence ID" value="NZ_WMBQ01000001.1"/>
</dbReference>
<comment type="caution">
    <text evidence="11">The sequence shown here is derived from an EMBL/GenBank/DDBJ whole genome shotgun (WGS) entry which is preliminary data.</text>
</comment>
<comment type="catalytic activity">
    <reaction evidence="9">
        <text>O-phospho-L-serine + H2O = L-serine + phosphate</text>
        <dbReference type="Rhea" id="RHEA:21208"/>
        <dbReference type="ChEBI" id="CHEBI:15377"/>
        <dbReference type="ChEBI" id="CHEBI:33384"/>
        <dbReference type="ChEBI" id="CHEBI:43474"/>
        <dbReference type="ChEBI" id="CHEBI:57524"/>
        <dbReference type="EC" id="3.1.3.3"/>
    </reaction>
</comment>
<dbReference type="EC" id="3.1.3.3" evidence="3"/>
<evidence type="ECO:0000256" key="9">
    <source>
        <dbReference type="ARBA" id="ARBA00048138"/>
    </source>
</evidence>
<dbReference type="InterPro" id="IPR023214">
    <property type="entry name" value="HAD_sf"/>
</dbReference>
<reference evidence="11 12" key="1">
    <citation type="submission" date="2019-11" db="EMBL/GenBank/DDBJ databases">
        <title>Identification of a novel strain.</title>
        <authorList>
            <person name="Xu Q."/>
            <person name="Wang G."/>
        </authorList>
    </citation>
    <scope>NUCLEOTIDE SEQUENCE [LARGE SCALE GENOMIC DNA]</scope>
    <source>
        <strain evidence="12">xq</strain>
    </source>
</reference>
<protein>
    <recommendedName>
        <fullName evidence="3">phosphoserine phosphatase</fullName>
        <ecNumber evidence="3">3.1.3.3</ecNumber>
    </recommendedName>
</protein>
<evidence type="ECO:0000256" key="8">
    <source>
        <dbReference type="ARBA" id="ARBA00023299"/>
    </source>
</evidence>
<name>A0A6I3KJ15_9HYPH</name>
<dbReference type="SUPFAM" id="SSF56784">
    <property type="entry name" value="HAD-like"/>
    <property type="match status" value="1"/>
</dbReference>
<dbReference type="AlphaFoldDB" id="A0A6I3KJ15"/>
<keyword evidence="12" id="KW-1185">Reference proteome</keyword>
<dbReference type="PANTHER" id="PTHR43344">
    <property type="entry name" value="PHOSPHOSERINE PHOSPHATASE"/>
    <property type="match status" value="1"/>
</dbReference>
<evidence type="ECO:0000313" key="11">
    <source>
        <dbReference type="EMBL" id="MTD94399.1"/>
    </source>
</evidence>
<organism evidence="11 12">
    <name type="scientific">Hyphomicrobium album</name>
    <dbReference type="NCBI Taxonomy" id="2665159"/>
    <lineage>
        <taxon>Bacteria</taxon>
        <taxon>Pseudomonadati</taxon>
        <taxon>Pseudomonadota</taxon>
        <taxon>Alphaproteobacteria</taxon>
        <taxon>Hyphomicrobiales</taxon>
        <taxon>Hyphomicrobiaceae</taxon>
        <taxon>Hyphomicrobium</taxon>
    </lineage>
</organism>
<keyword evidence="8" id="KW-0718">Serine biosynthesis</keyword>
<dbReference type="InterPro" id="IPR050582">
    <property type="entry name" value="HAD-like_SerB"/>
</dbReference>
<dbReference type="Gene3D" id="3.40.50.1000">
    <property type="entry name" value="HAD superfamily/HAD-like"/>
    <property type="match status" value="1"/>
</dbReference>
<keyword evidence="4" id="KW-0028">Amino-acid biosynthesis</keyword>
<evidence type="ECO:0000256" key="1">
    <source>
        <dbReference type="ARBA" id="ARBA00001946"/>
    </source>
</evidence>
<evidence type="ECO:0000256" key="7">
    <source>
        <dbReference type="ARBA" id="ARBA00022842"/>
    </source>
</evidence>
<dbReference type="PANTHER" id="PTHR43344:SF2">
    <property type="entry name" value="PHOSPHOSERINE PHOSPHATASE"/>
    <property type="match status" value="1"/>
</dbReference>
<evidence type="ECO:0000313" key="12">
    <source>
        <dbReference type="Proteomes" id="UP000440694"/>
    </source>
</evidence>
<dbReference type="InterPro" id="IPR036412">
    <property type="entry name" value="HAD-like_sf"/>
</dbReference>
<evidence type="ECO:0000256" key="3">
    <source>
        <dbReference type="ARBA" id="ARBA00012640"/>
    </source>
</evidence>
<keyword evidence="6" id="KW-0378">Hydrolase</keyword>
<dbReference type="Pfam" id="PF00702">
    <property type="entry name" value="Hydrolase"/>
    <property type="match status" value="1"/>
</dbReference>
<evidence type="ECO:0000256" key="2">
    <source>
        <dbReference type="ARBA" id="ARBA00005135"/>
    </source>
</evidence>
<comment type="cofactor">
    <cofactor evidence="1">
        <name>Mg(2+)</name>
        <dbReference type="ChEBI" id="CHEBI:18420"/>
    </cofactor>
</comment>
<dbReference type="GO" id="GO:0005737">
    <property type="term" value="C:cytoplasm"/>
    <property type="evidence" value="ECO:0007669"/>
    <property type="project" value="TreeGrafter"/>
</dbReference>
<sequence>MVERPKFDAVCFDCDSTLTRIEGIDELARRSGREAEIAPLTTAAMDGALSLEEVYARRLEIVRPGRDDLAWLGERYIEELVDGTRATIAALQRLGKTVYVISGGFLQPVARLAQAVDIPASHVRAVEIQFDSTGNFSGFDAGSPLIRGDGKAEICRDLVQRHGAIAMVGDGITDLAARAGGAYVIGFGGVVRRQAMVEGADSFIADANLLCTLDVLLTGAESAQWRGSQQGRERG</sequence>
<accession>A0A6I3KJ15</accession>
<dbReference type="GO" id="GO:0036424">
    <property type="term" value="F:L-phosphoserine phosphatase activity"/>
    <property type="evidence" value="ECO:0007669"/>
    <property type="project" value="TreeGrafter"/>
</dbReference>
<evidence type="ECO:0000256" key="4">
    <source>
        <dbReference type="ARBA" id="ARBA00022605"/>
    </source>
</evidence>
<comment type="pathway">
    <text evidence="2">Amino-acid biosynthesis; L-serine biosynthesis; L-serine from 3-phospho-D-glycerate: step 3/3.</text>
</comment>
<keyword evidence="5" id="KW-0479">Metal-binding</keyword>
<dbReference type="NCBIfam" id="TIGR01488">
    <property type="entry name" value="HAD-SF-IB"/>
    <property type="match status" value="1"/>
</dbReference>
<dbReference type="GO" id="GO:0006564">
    <property type="term" value="P:L-serine biosynthetic process"/>
    <property type="evidence" value="ECO:0007669"/>
    <property type="project" value="UniProtKB-KW"/>
</dbReference>
<dbReference type="EMBL" id="WMBQ01000001">
    <property type="protein sequence ID" value="MTD94399.1"/>
    <property type="molecule type" value="Genomic_DNA"/>
</dbReference>
<dbReference type="GO" id="GO:0000287">
    <property type="term" value="F:magnesium ion binding"/>
    <property type="evidence" value="ECO:0007669"/>
    <property type="project" value="TreeGrafter"/>
</dbReference>
<proteinExistence type="predicted"/>
<evidence type="ECO:0000256" key="10">
    <source>
        <dbReference type="ARBA" id="ARBA00048523"/>
    </source>
</evidence>
<gene>
    <name evidence="11" type="ORF">GIW81_08640</name>
</gene>
<keyword evidence="7" id="KW-0460">Magnesium</keyword>
<evidence type="ECO:0000256" key="5">
    <source>
        <dbReference type="ARBA" id="ARBA00022723"/>
    </source>
</evidence>